<evidence type="ECO:0000256" key="1">
    <source>
        <dbReference type="SAM" id="Coils"/>
    </source>
</evidence>
<keyword evidence="1" id="KW-0175">Coiled coil</keyword>
<proteinExistence type="predicted"/>
<evidence type="ECO:0000313" key="3">
    <source>
        <dbReference type="EMBL" id="KAG2501913.1"/>
    </source>
</evidence>
<accession>A0A836C764</accession>
<dbReference type="AlphaFoldDB" id="A0A836C764"/>
<feature type="region of interest" description="Disordered" evidence="2">
    <location>
        <begin position="21"/>
        <end position="120"/>
    </location>
</feature>
<name>A0A836C764_9CHLO</name>
<dbReference type="Proteomes" id="UP000612055">
    <property type="component" value="Unassembled WGS sequence"/>
</dbReference>
<feature type="coiled-coil region" evidence="1">
    <location>
        <begin position="140"/>
        <end position="167"/>
    </location>
</feature>
<evidence type="ECO:0000256" key="2">
    <source>
        <dbReference type="SAM" id="MobiDB-lite"/>
    </source>
</evidence>
<evidence type="ECO:0000313" key="4">
    <source>
        <dbReference type="Proteomes" id="UP000612055"/>
    </source>
</evidence>
<gene>
    <name evidence="3" type="ORF">HYH03_000411</name>
</gene>
<organism evidence="3 4">
    <name type="scientific">Edaphochlamys debaryana</name>
    <dbReference type="NCBI Taxonomy" id="47281"/>
    <lineage>
        <taxon>Eukaryota</taxon>
        <taxon>Viridiplantae</taxon>
        <taxon>Chlorophyta</taxon>
        <taxon>core chlorophytes</taxon>
        <taxon>Chlorophyceae</taxon>
        <taxon>CS clade</taxon>
        <taxon>Chlamydomonadales</taxon>
        <taxon>Chlamydomonadales incertae sedis</taxon>
        <taxon>Edaphochlamys</taxon>
    </lineage>
</organism>
<comment type="caution">
    <text evidence="3">The sequence shown here is derived from an EMBL/GenBank/DDBJ whole genome shotgun (WGS) entry which is preliminary data.</text>
</comment>
<protein>
    <submittedName>
        <fullName evidence="3">Uncharacterized protein</fullName>
    </submittedName>
</protein>
<sequence>MAKLLDAAAGALEQAAGYLRGEAEELRQPPALRDPLAHERDQRPSFEPSSQTRSGEAPVEPGAGPGEPSGAQAEGGQGGGEALQDTIRGAQERINAETQMLKERFSQRPQADPDEGAQQRALDDIRLGQDAAEGRAFLGSPALQETLAAARERIDQETRELQEHFGRVNNAAK</sequence>
<feature type="compositionally biased region" description="Basic and acidic residues" evidence="2">
    <location>
        <begin position="90"/>
        <end position="106"/>
    </location>
</feature>
<feature type="compositionally biased region" description="Gly residues" evidence="2">
    <location>
        <begin position="63"/>
        <end position="81"/>
    </location>
</feature>
<feature type="compositionally biased region" description="Basic and acidic residues" evidence="2">
    <location>
        <begin position="35"/>
        <end position="44"/>
    </location>
</feature>
<reference evidence="3" key="1">
    <citation type="journal article" date="2020" name="bioRxiv">
        <title>Comparative genomics of Chlamydomonas.</title>
        <authorList>
            <person name="Craig R.J."/>
            <person name="Hasan A.R."/>
            <person name="Ness R.W."/>
            <person name="Keightley P.D."/>
        </authorList>
    </citation>
    <scope>NUCLEOTIDE SEQUENCE</scope>
    <source>
        <strain evidence="3">CCAP 11/70</strain>
    </source>
</reference>
<keyword evidence="4" id="KW-1185">Reference proteome</keyword>
<dbReference type="EMBL" id="JAEHOE010000001">
    <property type="protein sequence ID" value="KAG2501913.1"/>
    <property type="molecule type" value="Genomic_DNA"/>
</dbReference>